<dbReference type="GO" id="GO:0005886">
    <property type="term" value="C:plasma membrane"/>
    <property type="evidence" value="ECO:0007669"/>
    <property type="project" value="UniProtKB-SubCell"/>
</dbReference>
<evidence type="ECO:0000256" key="6">
    <source>
        <dbReference type="ARBA" id="ARBA00023136"/>
    </source>
</evidence>
<evidence type="ECO:0000256" key="9">
    <source>
        <dbReference type="SAM" id="Phobius"/>
    </source>
</evidence>
<dbReference type="PANTHER" id="PTHR24228">
    <property type="entry name" value="B2 BRADYKININ RECEPTOR/ANGIOTENSIN II RECEPTOR"/>
    <property type="match status" value="1"/>
</dbReference>
<dbReference type="PROSITE" id="PS50262">
    <property type="entry name" value="G_PROTEIN_RECEP_F1_2"/>
    <property type="match status" value="1"/>
</dbReference>
<keyword evidence="8" id="KW-0807">Transducer</keyword>
<dbReference type="AlphaFoldDB" id="A0A914UJD4"/>
<evidence type="ECO:0000256" key="5">
    <source>
        <dbReference type="ARBA" id="ARBA00023040"/>
    </source>
</evidence>
<dbReference type="WBParaSite" id="PSAMB.scaffold1058size36546.g10688.t1">
    <property type="protein sequence ID" value="PSAMB.scaffold1058size36546.g10688.t1"/>
    <property type="gene ID" value="PSAMB.scaffold1058size36546.g10688"/>
</dbReference>
<dbReference type="PRINTS" id="PR00237">
    <property type="entry name" value="GPCRRHODOPSN"/>
</dbReference>
<feature type="transmembrane region" description="Helical" evidence="9">
    <location>
        <begin position="184"/>
        <end position="208"/>
    </location>
</feature>
<evidence type="ECO:0000256" key="1">
    <source>
        <dbReference type="ARBA" id="ARBA00004651"/>
    </source>
</evidence>
<evidence type="ECO:0000313" key="12">
    <source>
        <dbReference type="WBParaSite" id="PSAMB.scaffold1058size36546.g10688.t1"/>
    </source>
</evidence>
<dbReference type="SUPFAM" id="SSF81321">
    <property type="entry name" value="Family A G protein-coupled receptor-like"/>
    <property type="match status" value="1"/>
</dbReference>
<feature type="transmembrane region" description="Helical" evidence="9">
    <location>
        <begin position="103"/>
        <end position="122"/>
    </location>
</feature>
<keyword evidence="6 9" id="KW-0472">Membrane</keyword>
<reference evidence="12" key="1">
    <citation type="submission" date="2022-11" db="UniProtKB">
        <authorList>
            <consortium name="WormBaseParasite"/>
        </authorList>
    </citation>
    <scope>IDENTIFICATION</scope>
</reference>
<dbReference type="GO" id="GO:0004930">
    <property type="term" value="F:G protein-coupled receptor activity"/>
    <property type="evidence" value="ECO:0007669"/>
    <property type="project" value="UniProtKB-KW"/>
</dbReference>
<dbReference type="Proteomes" id="UP000887566">
    <property type="component" value="Unplaced"/>
</dbReference>
<keyword evidence="11" id="KW-1185">Reference proteome</keyword>
<evidence type="ECO:0000313" key="11">
    <source>
        <dbReference type="Proteomes" id="UP000887566"/>
    </source>
</evidence>
<dbReference type="CDD" id="cd00637">
    <property type="entry name" value="7tm_classA_rhodopsin-like"/>
    <property type="match status" value="1"/>
</dbReference>
<dbReference type="Gene3D" id="1.20.1070.10">
    <property type="entry name" value="Rhodopsin 7-helix transmembrane proteins"/>
    <property type="match status" value="1"/>
</dbReference>
<dbReference type="PANTHER" id="PTHR24228:SF72">
    <property type="entry name" value="G-PROTEIN COUPLED RECEPTORS FAMILY 1 PROFILE DOMAIN-CONTAINING PROTEIN"/>
    <property type="match status" value="1"/>
</dbReference>
<organism evidence="11 12">
    <name type="scientific">Plectus sambesii</name>
    <dbReference type="NCBI Taxonomy" id="2011161"/>
    <lineage>
        <taxon>Eukaryota</taxon>
        <taxon>Metazoa</taxon>
        <taxon>Ecdysozoa</taxon>
        <taxon>Nematoda</taxon>
        <taxon>Chromadorea</taxon>
        <taxon>Plectida</taxon>
        <taxon>Plectina</taxon>
        <taxon>Plectoidea</taxon>
        <taxon>Plectidae</taxon>
        <taxon>Plectus</taxon>
    </lineage>
</organism>
<sequence>MAVSNGTIDNTSLTAWEAPGASSFVEELRLLPASLGILGATLVMIALSANSSDKVKSSVDTLHINMALADFLDSLNYPLNLSIHSLMRMLQIAMTPTLCIAEVSFSQVFSSASLLSTAFLSVDRYRAIKRGATIPTNGFAHRVIVCFTVLSYIVPSLVFLLPTVLPSEMSSLKQLDALCGYRKAFEICDLLCLLLNVLSLSVTVGVTLSTRLILKQKLLLPRTAATLLSDALVKEELRLHILLILQACVSLPAVATDFLRVSHLVIFSNEMIIEPGLMFIYEFESALNAVLVFGLLPKIRTHLRTALRFRTTTNRVTYIDSTDEL</sequence>
<comment type="subcellular location">
    <subcellularLocation>
        <location evidence="1">Cell membrane</location>
        <topology evidence="1">Multi-pass membrane protein</topology>
    </subcellularLocation>
</comment>
<feature type="transmembrane region" description="Helical" evidence="9">
    <location>
        <begin position="143"/>
        <end position="164"/>
    </location>
</feature>
<keyword evidence="4 9" id="KW-1133">Transmembrane helix</keyword>
<protein>
    <submittedName>
        <fullName evidence="12">G-protein coupled receptors family 1 profile domain-containing protein</fullName>
    </submittedName>
</protein>
<dbReference type="InterPro" id="IPR017452">
    <property type="entry name" value="GPCR_Rhodpsn_7TM"/>
</dbReference>
<feature type="transmembrane region" description="Helical" evidence="9">
    <location>
        <begin position="30"/>
        <end position="50"/>
    </location>
</feature>
<evidence type="ECO:0000256" key="8">
    <source>
        <dbReference type="ARBA" id="ARBA00023224"/>
    </source>
</evidence>
<accession>A0A914UJD4</accession>
<evidence type="ECO:0000256" key="4">
    <source>
        <dbReference type="ARBA" id="ARBA00022989"/>
    </source>
</evidence>
<proteinExistence type="predicted"/>
<dbReference type="InterPro" id="IPR000276">
    <property type="entry name" value="GPCR_Rhodpsn"/>
</dbReference>
<evidence type="ECO:0000256" key="3">
    <source>
        <dbReference type="ARBA" id="ARBA00022692"/>
    </source>
</evidence>
<name>A0A914UJD4_9BILA</name>
<keyword evidence="5" id="KW-0297">G-protein coupled receptor</keyword>
<evidence type="ECO:0000256" key="2">
    <source>
        <dbReference type="ARBA" id="ARBA00022475"/>
    </source>
</evidence>
<keyword evidence="7" id="KW-0675">Receptor</keyword>
<keyword evidence="3 9" id="KW-0812">Transmembrane</keyword>
<dbReference type="Pfam" id="PF00001">
    <property type="entry name" value="7tm_1"/>
    <property type="match status" value="1"/>
</dbReference>
<feature type="domain" description="G-protein coupled receptors family 1 profile" evidence="10">
    <location>
        <begin position="39"/>
        <end position="213"/>
    </location>
</feature>
<evidence type="ECO:0000259" key="10">
    <source>
        <dbReference type="PROSITE" id="PS50262"/>
    </source>
</evidence>
<keyword evidence="2" id="KW-1003">Cell membrane</keyword>
<evidence type="ECO:0000256" key="7">
    <source>
        <dbReference type="ARBA" id="ARBA00023170"/>
    </source>
</evidence>